<comment type="catalytic activity">
    <reaction evidence="16 17">
        <text>epoxyqueuosine(34) in tRNA + AH2 = queuosine(34) in tRNA + A + H2O</text>
        <dbReference type="Rhea" id="RHEA:32159"/>
        <dbReference type="Rhea" id="RHEA-COMP:18571"/>
        <dbReference type="Rhea" id="RHEA-COMP:18582"/>
        <dbReference type="ChEBI" id="CHEBI:13193"/>
        <dbReference type="ChEBI" id="CHEBI:15377"/>
        <dbReference type="ChEBI" id="CHEBI:17499"/>
        <dbReference type="ChEBI" id="CHEBI:194431"/>
        <dbReference type="ChEBI" id="CHEBI:194443"/>
        <dbReference type="EC" id="1.17.99.6"/>
    </reaction>
</comment>
<dbReference type="GO" id="GO:0051539">
    <property type="term" value="F:4 iron, 4 sulfur cluster binding"/>
    <property type="evidence" value="ECO:0007669"/>
    <property type="project" value="UniProtKB-UniRule"/>
</dbReference>
<dbReference type="PANTHER" id="PTHR36701">
    <property type="entry name" value="EPOXYQUEUOSINE REDUCTASE QUEH"/>
    <property type="match status" value="1"/>
</dbReference>
<dbReference type="Proteomes" id="UP000824150">
    <property type="component" value="Unassembled WGS sequence"/>
</dbReference>
<keyword evidence="14 17" id="KW-0676">Redox-active center</keyword>
<comment type="similarity">
    <text evidence="3 17">Belongs to the QueH family.</text>
</comment>
<dbReference type="HAMAP" id="MF_02089">
    <property type="entry name" value="QueH"/>
    <property type="match status" value="1"/>
</dbReference>
<sequence>MATHDFILPPDFATKAPELSLPDGASEVVLHCCCAPCAGAVLETFYYNKLQPVVYFYNPNIHPQSEYEKRRDELMGLCQQLHFDFVVGNYDVATWLQAVKGHEDEPERSTRCELCFTYRLMQTARFALSQGIGLFTSTLATSRWKSKAQVDAAGMAAMTATGCHYWNYDWRKKGLAERRNHLVKALNFYNQTYCGCVFGRLNADKTRAQHRRASSAS</sequence>
<evidence type="ECO:0000256" key="9">
    <source>
        <dbReference type="ARBA" id="ARBA00022785"/>
    </source>
</evidence>
<evidence type="ECO:0000256" key="15">
    <source>
        <dbReference type="ARBA" id="ARBA00031446"/>
    </source>
</evidence>
<evidence type="ECO:0000256" key="16">
    <source>
        <dbReference type="ARBA" id="ARBA00047415"/>
    </source>
</evidence>
<evidence type="ECO:0000313" key="18">
    <source>
        <dbReference type="EMBL" id="MBU3826212.1"/>
    </source>
</evidence>
<organism evidence="18 19">
    <name type="scientific">Candidatus Anaerobiospirillum merdipullorum</name>
    <dbReference type="NCBI Taxonomy" id="2838450"/>
    <lineage>
        <taxon>Bacteria</taxon>
        <taxon>Pseudomonadati</taxon>
        <taxon>Pseudomonadota</taxon>
        <taxon>Gammaproteobacteria</taxon>
        <taxon>Aeromonadales</taxon>
        <taxon>Succinivibrionaceae</taxon>
        <taxon>Anaerobiospirillum</taxon>
    </lineage>
</organism>
<dbReference type="InterPro" id="IPR003828">
    <property type="entry name" value="QueH"/>
</dbReference>
<evidence type="ECO:0000313" key="19">
    <source>
        <dbReference type="Proteomes" id="UP000824150"/>
    </source>
</evidence>
<protein>
    <recommendedName>
        <fullName evidence="5 17">Epoxyqueuosine reductase QueH</fullName>
        <ecNumber evidence="4 17">1.17.99.6</ecNumber>
    </recommendedName>
    <alternativeName>
        <fullName evidence="15 17">Queuosine biosynthesis protein QueH</fullName>
    </alternativeName>
</protein>
<evidence type="ECO:0000256" key="4">
    <source>
        <dbReference type="ARBA" id="ARBA00012622"/>
    </source>
</evidence>
<keyword evidence="10 17" id="KW-0560">Oxidoreductase</keyword>
<keyword evidence="7 17" id="KW-0819">tRNA processing</keyword>
<dbReference type="PANTHER" id="PTHR36701:SF1">
    <property type="entry name" value="EPOXYQUEUOSINE REDUCTASE QUEH"/>
    <property type="match status" value="1"/>
</dbReference>
<reference evidence="18" key="1">
    <citation type="journal article" date="2021" name="PeerJ">
        <title>Extensive microbial diversity within the chicken gut microbiome revealed by metagenomics and culture.</title>
        <authorList>
            <person name="Gilroy R."/>
            <person name="Ravi A."/>
            <person name="Getino M."/>
            <person name="Pursley I."/>
            <person name="Horton D.L."/>
            <person name="Alikhan N.F."/>
            <person name="Baker D."/>
            <person name="Gharbi K."/>
            <person name="Hall N."/>
            <person name="Watson M."/>
            <person name="Adriaenssens E.M."/>
            <person name="Foster-Nyarko E."/>
            <person name="Jarju S."/>
            <person name="Secka A."/>
            <person name="Antonio M."/>
            <person name="Oren A."/>
            <person name="Chaudhuri R.R."/>
            <person name="La Ragione R."/>
            <person name="Hildebrand F."/>
            <person name="Pallen M.J."/>
        </authorList>
    </citation>
    <scope>NUCLEOTIDE SEQUENCE</scope>
    <source>
        <strain evidence="18">687</strain>
    </source>
</reference>
<comment type="caution">
    <text evidence="18">The sequence shown here is derived from an EMBL/GenBank/DDBJ whole genome shotgun (WGS) entry which is preliminary data.</text>
</comment>
<dbReference type="GO" id="GO:0052693">
    <property type="term" value="F:epoxyqueuosine reductase activity"/>
    <property type="evidence" value="ECO:0007669"/>
    <property type="project" value="UniProtKB-UniRule"/>
</dbReference>
<dbReference type="AlphaFoldDB" id="A0A9E2KNL3"/>
<dbReference type="Pfam" id="PF02677">
    <property type="entry name" value="QueH"/>
    <property type="match status" value="1"/>
</dbReference>
<keyword evidence="11 17" id="KW-0408">Iron</keyword>
<evidence type="ECO:0000256" key="5">
    <source>
        <dbReference type="ARBA" id="ARBA00016895"/>
    </source>
</evidence>
<dbReference type="EC" id="1.17.99.6" evidence="4 17"/>
<feature type="binding site" evidence="17">
    <location>
        <position position="112"/>
    </location>
    <ligand>
        <name>[4Fe-4S] cluster</name>
        <dbReference type="ChEBI" id="CHEBI:49883"/>
    </ligand>
</feature>
<evidence type="ECO:0000256" key="1">
    <source>
        <dbReference type="ARBA" id="ARBA00002268"/>
    </source>
</evidence>
<proteinExistence type="inferred from homology"/>
<feature type="binding site" evidence="17">
    <location>
        <position position="34"/>
    </location>
    <ligand>
        <name>[4Fe-4S] cluster</name>
        <dbReference type="ChEBI" id="CHEBI:49883"/>
    </ligand>
</feature>
<comment type="pathway">
    <text evidence="2 17">tRNA modification; tRNA-queuosine biosynthesis.</text>
</comment>
<comment type="function">
    <text evidence="1 17">Catalyzes the conversion of epoxyqueuosine (oQ) to queuosine (Q), which is a hypermodified base found in the wobble positions of tRNA(Asp), tRNA(Asn), tRNA(His) and tRNA(Tyr).</text>
</comment>
<evidence type="ECO:0000256" key="14">
    <source>
        <dbReference type="ARBA" id="ARBA00023284"/>
    </source>
</evidence>
<keyword evidence="6 17" id="KW-0004">4Fe-4S</keyword>
<feature type="disulfide bond" description="Redox-active" evidence="17">
    <location>
        <begin position="194"/>
        <end position="196"/>
    </location>
</feature>
<evidence type="ECO:0000256" key="12">
    <source>
        <dbReference type="ARBA" id="ARBA00023014"/>
    </source>
</evidence>
<keyword evidence="12 17" id="KW-0411">Iron-sulfur</keyword>
<gene>
    <name evidence="17" type="primary">queH</name>
    <name evidence="18" type="ORF">IAA31_01785</name>
</gene>
<evidence type="ECO:0000256" key="10">
    <source>
        <dbReference type="ARBA" id="ARBA00023002"/>
    </source>
</evidence>
<evidence type="ECO:0000256" key="8">
    <source>
        <dbReference type="ARBA" id="ARBA00022723"/>
    </source>
</evidence>
<feature type="binding site" evidence="17">
    <location>
        <position position="115"/>
    </location>
    <ligand>
        <name>[4Fe-4S] cluster</name>
        <dbReference type="ChEBI" id="CHEBI:49883"/>
    </ligand>
</feature>
<evidence type="ECO:0000256" key="6">
    <source>
        <dbReference type="ARBA" id="ARBA00022485"/>
    </source>
</evidence>
<evidence type="ECO:0000256" key="11">
    <source>
        <dbReference type="ARBA" id="ARBA00023004"/>
    </source>
</evidence>
<accession>A0A9E2KNL3</accession>
<evidence type="ECO:0000256" key="13">
    <source>
        <dbReference type="ARBA" id="ARBA00023157"/>
    </source>
</evidence>
<evidence type="ECO:0000256" key="2">
    <source>
        <dbReference type="ARBA" id="ARBA00004691"/>
    </source>
</evidence>
<evidence type="ECO:0000256" key="17">
    <source>
        <dbReference type="HAMAP-Rule" id="MF_02089"/>
    </source>
</evidence>
<keyword evidence="9 17" id="KW-0671">Queuosine biosynthesis</keyword>
<evidence type="ECO:0000256" key="7">
    <source>
        <dbReference type="ARBA" id="ARBA00022694"/>
    </source>
</evidence>
<name>A0A9E2KNL3_9GAMM</name>
<evidence type="ECO:0000256" key="3">
    <source>
        <dbReference type="ARBA" id="ARBA00008207"/>
    </source>
</evidence>
<dbReference type="GO" id="GO:0008616">
    <property type="term" value="P:tRNA queuosine(34) biosynthetic process"/>
    <property type="evidence" value="ECO:0007669"/>
    <property type="project" value="UniProtKB-UniRule"/>
</dbReference>
<dbReference type="EMBL" id="JAHLFG010000021">
    <property type="protein sequence ID" value="MBU3826212.1"/>
    <property type="molecule type" value="Genomic_DNA"/>
</dbReference>
<feature type="binding site" evidence="17">
    <location>
        <position position="33"/>
    </location>
    <ligand>
        <name>[4Fe-4S] cluster</name>
        <dbReference type="ChEBI" id="CHEBI:49883"/>
    </ligand>
</feature>
<keyword evidence="8 17" id="KW-0479">Metal-binding</keyword>
<keyword evidence="13 17" id="KW-1015">Disulfide bond</keyword>
<reference evidence="18" key="2">
    <citation type="submission" date="2021-04" db="EMBL/GenBank/DDBJ databases">
        <authorList>
            <person name="Gilroy R."/>
        </authorList>
    </citation>
    <scope>NUCLEOTIDE SEQUENCE</scope>
    <source>
        <strain evidence="18">687</strain>
    </source>
</reference>
<dbReference type="GO" id="GO:0046872">
    <property type="term" value="F:metal ion binding"/>
    <property type="evidence" value="ECO:0007669"/>
    <property type="project" value="UniProtKB-KW"/>
</dbReference>